<dbReference type="GO" id="GO:0005737">
    <property type="term" value="C:cytoplasm"/>
    <property type="evidence" value="ECO:0007669"/>
    <property type="project" value="TreeGrafter"/>
</dbReference>
<feature type="repeat" description="ANK" evidence="3">
    <location>
        <begin position="50"/>
        <end position="74"/>
    </location>
</feature>
<dbReference type="PROSITE" id="PS50297">
    <property type="entry name" value="ANK_REP_REGION"/>
    <property type="match status" value="3"/>
</dbReference>
<keyword evidence="1" id="KW-0677">Repeat</keyword>
<evidence type="ECO:0000256" key="3">
    <source>
        <dbReference type="PROSITE-ProRule" id="PRU00023"/>
    </source>
</evidence>
<evidence type="ECO:0000256" key="1">
    <source>
        <dbReference type="ARBA" id="ARBA00022737"/>
    </source>
</evidence>
<dbReference type="SMART" id="SM00248">
    <property type="entry name" value="ANK"/>
    <property type="match status" value="3"/>
</dbReference>
<evidence type="ECO:0000313" key="6">
    <source>
        <dbReference type="Proteomes" id="UP001150907"/>
    </source>
</evidence>
<dbReference type="InterPro" id="IPR002110">
    <property type="entry name" value="Ankyrin_rpt"/>
</dbReference>
<evidence type="ECO:0000313" key="5">
    <source>
        <dbReference type="EMBL" id="KAJ2001564.1"/>
    </source>
</evidence>
<accession>A0A9W8BBE0</accession>
<sequence length="249" mass="28015">MAALVMMTDFRLLPAQRFHQAIVANDMQMLQWMIDNKKIDDLRNRAADDNGWSSLMLAARHGRLEIAQYLLGLGHEDECISTDSEGNTVPMISAKYRHECICLAYLERYPQTMSEVNRDGGSAISWAAQNGLNKVISWILDHGGNVNQRDIEGNTPLHHAASWNHYSTVSLLLERDGLPGLKNHKGYTALEYAYSNAMDKHIRDTAAKLHFKRQQQPPQARPFSSSLPRASGDMHASALPRPAQPDHFK</sequence>
<dbReference type="PROSITE" id="PS50088">
    <property type="entry name" value="ANK_REPEAT"/>
    <property type="match status" value="3"/>
</dbReference>
<proteinExistence type="predicted"/>
<keyword evidence="6" id="KW-1185">Reference proteome</keyword>
<feature type="region of interest" description="Disordered" evidence="4">
    <location>
        <begin position="210"/>
        <end position="249"/>
    </location>
</feature>
<name>A0A9W8BBE0_9FUNG</name>
<reference evidence="5" key="1">
    <citation type="submission" date="2022-07" db="EMBL/GenBank/DDBJ databases">
        <title>Phylogenomic reconstructions and comparative analyses of Kickxellomycotina fungi.</title>
        <authorList>
            <person name="Reynolds N.K."/>
            <person name="Stajich J.E."/>
            <person name="Barry K."/>
            <person name="Grigoriev I.V."/>
            <person name="Crous P."/>
            <person name="Smith M.E."/>
        </authorList>
    </citation>
    <scope>NUCLEOTIDE SEQUENCE</scope>
    <source>
        <strain evidence="5">IMI 214461</strain>
    </source>
</reference>
<dbReference type="Proteomes" id="UP001150907">
    <property type="component" value="Unassembled WGS sequence"/>
</dbReference>
<dbReference type="EMBL" id="JANBQF010000392">
    <property type="protein sequence ID" value="KAJ2001564.1"/>
    <property type="molecule type" value="Genomic_DNA"/>
</dbReference>
<evidence type="ECO:0000256" key="4">
    <source>
        <dbReference type="SAM" id="MobiDB-lite"/>
    </source>
</evidence>
<organism evidence="5 6">
    <name type="scientific">Coemansia thaxteri</name>
    <dbReference type="NCBI Taxonomy" id="2663907"/>
    <lineage>
        <taxon>Eukaryota</taxon>
        <taxon>Fungi</taxon>
        <taxon>Fungi incertae sedis</taxon>
        <taxon>Zoopagomycota</taxon>
        <taxon>Kickxellomycotina</taxon>
        <taxon>Kickxellomycetes</taxon>
        <taxon>Kickxellales</taxon>
        <taxon>Kickxellaceae</taxon>
        <taxon>Coemansia</taxon>
    </lineage>
</organism>
<dbReference type="SUPFAM" id="SSF48403">
    <property type="entry name" value="Ankyrin repeat"/>
    <property type="match status" value="1"/>
</dbReference>
<gene>
    <name evidence="5" type="primary">AVO2</name>
    <name evidence="5" type="ORF">H4R26_004069</name>
</gene>
<protein>
    <submittedName>
        <fullName evidence="5">Target of rapamycin complex 2 subunit avo2</fullName>
    </submittedName>
</protein>
<dbReference type="AlphaFoldDB" id="A0A9W8BBE0"/>
<dbReference type="Pfam" id="PF13637">
    <property type="entry name" value="Ank_4"/>
    <property type="match status" value="1"/>
</dbReference>
<keyword evidence="2 3" id="KW-0040">ANK repeat</keyword>
<dbReference type="Gene3D" id="1.25.40.20">
    <property type="entry name" value="Ankyrin repeat-containing domain"/>
    <property type="match status" value="1"/>
</dbReference>
<evidence type="ECO:0000256" key="2">
    <source>
        <dbReference type="ARBA" id="ARBA00023043"/>
    </source>
</evidence>
<dbReference type="PANTHER" id="PTHR24198:SF185">
    <property type="entry name" value="ANKYRIN-3"/>
    <property type="match status" value="1"/>
</dbReference>
<feature type="compositionally biased region" description="Polar residues" evidence="4">
    <location>
        <begin position="214"/>
        <end position="228"/>
    </location>
</feature>
<comment type="caution">
    <text evidence="5">The sequence shown here is derived from an EMBL/GenBank/DDBJ whole genome shotgun (WGS) entry which is preliminary data.</text>
</comment>
<feature type="repeat" description="ANK" evidence="3">
    <location>
        <begin position="119"/>
        <end position="151"/>
    </location>
</feature>
<dbReference type="InterPro" id="IPR036770">
    <property type="entry name" value="Ankyrin_rpt-contain_sf"/>
</dbReference>
<dbReference type="Pfam" id="PF12796">
    <property type="entry name" value="Ank_2"/>
    <property type="match status" value="1"/>
</dbReference>
<dbReference type="PANTHER" id="PTHR24198">
    <property type="entry name" value="ANKYRIN REPEAT AND PROTEIN KINASE DOMAIN-CONTAINING PROTEIN"/>
    <property type="match status" value="1"/>
</dbReference>
<feature type="repeat" description="ANK" evidence="3">
    <location>
        <begin position="152"/>
        <end position="184"/>
    </location>
</feature>
<dbReference type="OrthoDB" id="426293at2759"/>